<evidence type="ECO:0000256" key="3">
    <source>
        <dbReference type="ARBA" id="ARBA00022448"/>
    </source>
</evidence>
<dbReference type="GO" id="GO:0090110">
    <property type="term" value="P:COPII-coated vesicle cargo loading"/>
    <property type="evidence" value="ECO:0007669"/>
    <property type="project" value="TreeGrafter"/>
</dbReference>
<dbReference type="Proteomes" id="UP000604825">
    <property type="component" value="Unassembled WGS sequence"/>
</dbReference>
<dbReference type="GO" id="GO:0015031">
    <property type="term" value="P:protein transport"/>
    <property type="evidence" value="ECO:0007669"/>
    <property type="project" value="UniProtKB-KW"/>
</dbReference>
<dbReference type="InterPro" id="IPR036322">
    <property type="entry name" value="WD40_repeat_dom_sf"/>
</dbReference>
<evidence type="ECO:0000313" key="10">
    <source>
        <dbReference type="EMBL" id="CAD6249424.1"/>
    </source>
</evidence>
<dbReference type="EMBL" id="CAJGYO010000008">
    <property type="protein sequence ID" value="CAD6249424.1"/>
    <property type="molecule type" value="Genomic_DNA"/>
</dbReference>
<dbReference type="InterPro" id="IPR001680">
    <property type="entry name" value="WD40_rpt"/>
</dbReference>
<gene>
    <name evidence="10" type="ORF">NCGR_LOCUS33250</name>
</gene>
<keyword evidence="7" id="KW-0931">ER-Golgi transport</keyword>
<sequence length="225" mass="24514">MAAGLRALGRNACACVVLGLSLSPTTPHFLASGGAKGTVLIWDLINPSAERIPHFQYNEDDNVQISDLSWNALKPNVITSASNVGVKILDISAKSSVIGKFSSMETCSAVEWCPTDKNTMVVASGNYCKVWDVRKVDKPLHQFSDTNSIVAISWCPFEKEIVLACTEEKLLLLNVKKGEVVHEVKAPGKCLAVRWSQHRVNHFALATSGGRPVYDKVEMYRGVGN</sequence>
<keyword evidence="4" id="KW-0853">WD repeat</keyword>
<comment type="similarity">
    <text evidence="2">Belongs to the WD repeat SEC31 family.</text>
</comment>
<evidence type="ECO:0000256" key="4">
    <source>
        <dbReference type="ARBA" id="ARBA00022574"/>
    </source>
</evidence>
<dbReference type="PANTHER" id="PTHR13923:SF11">
    <property type="entry name" value="SECRETORY 31, ISOFORM D"/>
    <property type="match status" value="1"/>
</dbReference>
<keyword evidence="3" id="KW-0813">Transport</keyword>
<keyword evidence="6" id="KW-0256">Endoplasmic reticulum</keyword>
<dbReference type="Pfam" id="PF12894">
    <property type="entry name" value="ANAPC4_WD40"/>
    <property type="match status" value="1"/>
</dbReference>
<dbReference type="InterPro" id="IPR015943">
    <property type="entry name" value="WD40/YVTN_repeat-like_dom_sf"/>
</dbReference>
<dbReference type="GO" id="GO:0007029">
    <property type="term" value="P:endoplasmic reticulum organization"/>
    <property type="evidence" value="ECO:0007669"/>
    <property type="project" value="TreeGrafter"/>
</dbReference>
<keyword evidence="8" id="KW-0653">Protein transport</keyword>
<evidence type="ECO:0000313" key="11">
    <source>
        <dbReference type="Proteomes" id="UP000604825"/>
    </source>
</evidence>
<keyword evidence="5" id="KW-0677">Repeat</keyword>
<protein>
    <recommendedName>
        <fullName evidence="9">Anaphase-promoting complex subunit 4-like WD40 domain-containing protein</fullName>
    </recommendedName>
</protein>
<dbReference type="OrthoDB" id="60955at2759"/>
<accession>A0A811PSH5</accession>
<evidence type="ECO:0000256" key="7">
    <source>
        <dbReference type="ARBA" id="ARBA00022892"/>
    </source>
</evidence>
<reference evidence="10" key="1">
    <citation type="submission" date="2020-10" db="EMBL/GenBank/DDBJ databases">
        <authorList>
            <person name="Han B."/>
            <person name="Lu T."/>
            <person name="Zhao Q."/>
            <person name="Huang X."/>
            <person name="Zhao Y."/>
        </authorList>
    </citation>
    <scope>NUCLEOTIDE SEQUENCE</scope>
</reference>
<feature type="domain" description="Anaphase-promoting complex subunit 4-like WD40" evidence="9">
    <location>
        <begin position="115"/>
        <end position="197"/>
    </location>
</feature>
<organism evidence="10 11">
    <name type="scientific">Miscanthus lutarioriparius</name>
    <dbReference type="NCBI Taxonomy" id="422564"/>
    <lineage>
        <taxon>Eukaryota</taxon>
        <taxon>Viridiplantae</taxon>
        <taxon>Streptophyta</taxon>
        <taxon>Embryophyta</taxon>
        <taxon>Tracheophyta</taxon>
        <taxon>Spermatophyta</taxon>
        <taxon>Magnoliopsida</taxon>
        <taxon>Liliopsida</taxon>
        <taxon>Poales</taxon>
        <taxon>Poaceae</taxon>
        <taxon>PACMAD clade</taxon>
        <taxon>Panicoideae</taxon>
        <taxon>Andropogonodae</taxon>
        <taxon>Andropogoneae</taxon>
        <taxon>Saccharinae</taxon>
        <taxon>Miscanthus</taxon>
    </lineage>
</organism>
<evidence type="ECO:0000256" key="6">
    <source>
        <dbReference type="ARBA" id="ARBA00022824"/>
    </source>
</evidence>
<dbReference type="PANTHER" id="PTHR13923">
    <property type="entry name" value="SEC31-RELATED PROTEIN"/>
    <property type="match status" value="1"/>
</dbReference>
<evidence type="ECO:0000256" key="1">
    <source>
        <dbReference type="ARBA" id="ARBA00004240"/>
    </source>
</evidence>
<keyword evidence="11" id="KW-1185">Reference proteome</keyword>
<evidence type="ECO:0000256" key="8">
    <source>
        <dbReference type="ARBA" id="ARBA00022927"/>
    </source>
</evidence>
<dbReference type="GO" id="GO:0005198">
    <property type="term" value="F:structural molecule activity"/>
    <property type="evidence" value="ECO:0007669"/>
    <property type="project" value="TreeGrafter"/>
</dbReference>
<dbReference type="AlphaFoldDB" id="A0A811PSH5"/>
<comment type="caution">
    <text evidence="10">The sequence shown here is derived from an EMBL/GenBank/DDBJ whole genome shotgun (WGS) entry which is preliminary data.</text>
</comment>
<dbReference type="InterPro" id="IPR024977">
    <property type="entry name" value="Apc4-like_WD40_dom"/>
</dbReference>
<comment type="subcellular location">
    <subcellularLocation>
        <location evidence="1">Endoplasmic reticulum</location>
    </subcellularLocation>
</comment>
<dbReference type="InterPro" id="IPR040251">
    <property type="entry name" value="SEC31-like"/>
</dbReference>
<dbReference type="SUPFAM" id="SSF50978">
    <property type="entry name" value="WD40 repeat-like"/>
    <property type="match status" value="1"/>
</dbReference>
<evidence type="ECO:0000259" key="9">
    <source>
        <dbReference type="Pfam" id="PF12894"/>
    </source>
</evidence>
<evidence type="ECO:0000256" key="5">
    <source>
        <dbReference type="ARBA" id="ARBA00022737"/>
    </source>
</evidence>
<evidence type="ECO:0000256" key="2">
    <source>
        <dbReference type="ARBA" id="ARBA00009358"/>
    </source>
</evidence>
<dbReference type="GO" id="GO:0030127">
    <property type="term" value="C:COPII vesicle coat"/>
    <property type="evidence" value="ECO:0007669"/>
    <property type="project" value="TreeGrafter"/>
</dbReference>
<dbReference type="SMART" id="SM00320">
    <property type="entry name" value="WD40"/>
    <property type="match status" value="3"/>
</dbReference>
<name>A0A811PSH5_9POAL</name>
<dbReference type="GO" id="GO:0070971">
    <property type="term" value="C:endoplasmic reticulum exit site"/>
    <property type="evidence" value="ECO:0007669"/>
    <property type="project" value="TreeGrafter"/>
</dbReference>
<dbReference type="Gene3D" id="2.130.10.10">
    <property type="entry name" value="YVTN repeat-like/Quinoprotein amine dehydrogenase"/>
    <property type="match status" value="1"/>
</dbReference>
<proteinExistence type="inferred from homology"/>